<proteinExistence type="predicted"/>
<dbReference type="OrthoDB" id="5775818at2759"/>
<dbReference type="Proteomes" id="UP000025227">
    <property type="component" value="Unplaced"/>
</dbReference>
<keyword evidence="1" id="KW-1185">Reference proteome</keyword>
<dbReference type="OMA" id="MKCLATP"/>
<sequence length="147" mass="17006">MFLTRALRGNLNIPHWNRRVWEIGYSGPPLPKRKATGRPNYPISKNQVAILRDRFAREYNVMKLLTRPYVTAEAESDYFASKNVTGLDQIREQEKARAEALRMPGKAKRVDGSKRAVRRRANVGNLLQKHITVEDSLAELMNRNCWD</sequence>
<dbReference type="AlphaFoldDB" id="A0A7I4YCE8"/>
<evidence type="ECO:0000313" key="1">
    <source>
        <dbReference type="Proteomes" id="UP000025227"/>
    </source>
</evidence>
<dbReference type="WBParaSite" id="HCON_00074000-00001">
    <property type="protein sequence ID" value="HCON_00074000-00001"/>
    <property type="gene ID" value="HCON_00074000"/>
</dbReference>
<organism evidence="1 2">
    <name type="scientific">Haemonchus contortus</name>
    <name type="common">Barber pole worm</name>
    <dbReference type="NCBI Taxonomy" id="6289"/>
    <lineage>
        <taxon>Eukaryota</taxon>
        <taxon>Metazoa</taxon>
        <taxon>Ecdysozoa</taxon>
        <taxon>Nematoda</taxon>
        <taxon>Chromadorea</taxon>
        <taxon>Rhabditida</taxon>
        <taxon>Rhabditina</taxon>
        <taxon>Rhabditomorpha</taxon>
        <taxon>Strongyloidea</taxon>
        <taxon>Trichostrongylidae</taxon>
        <taxon>Haemonchus</taxon>
    </lineage>
</organism>
<reference evidence="2" key="1">
    <citation type="submission" date="2020-12" db="UniProtKB">
        <authorList>
            <consortium name="WormBaseParasite"/>
        </authorList>
    </citation>
    <scope>IDENTIFICATION</scope>
    <source>
        <strain evidence="2">MHco3</strain>
    </source>
</reference>
<protein>
    <submittedName>
        <fullName evidence="2">Transposase</fullName>
    </submittedName>
</protein>
<name>A0A7I4YCE8_HAECO</name>
<accession>A0A7I4YCE8</accession>
<evidence type="ECO:0000313" key="2">
    <source>
        <dbReference type="WBParaSite" id="HCON_00074000-00001"/>
    </source>
</evidence>